<proteinExistence type="predicted"/>
<name>A0ABW3EPT3_9ACTN</name>
<evidence type="ECO:0000313" key="1">
    <source>
        <dbReference type="EMBL" id="MFD0902343.1"/>
    </source>
</evidence>
<dbReference type="EMBL" id="JBHTJA010000034">
    <property type="protein sequence ID" value="MFD0902343.1"/>
    <property type="molecule type" value="Genomic_DNA"/>
</dbReference>
<gene>
    <name evidence="1" type="ORF">ACFQ11_18235</name>
</gene>
<evidence type="ECO:0008006" key="3">
    <source>
        <dbReference type="Google" id="ProtNLM"/>
    </source>
</evidence>
<dbReference type="Proteomes" id="UP001596972">
    <property type="component" value="Unassembled WGS sequence"/>
</dbReference>
<accession>A0ABW3EPT3</accession>
<reference evidence="2" key="1">
    <citation type="journal article" date="2019" name="Int. J. Syst. Evol. Microbiol.">
        <title>The Global Catalogue of Microorganisms (GCM) 10K type strain sequencing project: providing services to taxonomists for standard genome sequencing and annotation.</title>
        <authorList>
            <consortium name="The Broad Institute Genomics Platform"/>
            <consortium name="The Broad Institute Genome Sequencing Center for Infectious Disease"/>
            <person name="Wu L."/>
            <person name="Ma J."/>
        </authorList>
    </citation>
    <scope>NUCLEOTIDE SEQUENCE [LARGE SCALE GENOMIC DNA]</scope>
    <source>
        <strain evidence="2">JCM 31202</strain>
    </source>
</reference>
<evidence type="ECO:0000313" key="2">
    <source>
        <dbReference type="Proteomes" id="UP001596972"/>
    </source>
</evidence>
<sequence>MIDDHASADDTPALERAVRAQLAKWGLEGSAEGAAALDIADRLANTEGLRPAAAAMLHAQLRTLLADLRKLAPPEEADDGVAALQDEYNGLRAVQ</sequence>
<protein>
    <recommendedName>
        <fullName evidence="3">DUF1844 domain-containing protein</fullName>
    </recommendedName>
</protein>
<comment type="caution">
    <text evidence="1">The sequence shown here is derived from an EMBL/GenBank/DDBJ whole genome shotgun (WGS) entry which is preliminary data.</text>
</comment>
<organism evidence="1 2">
    <name type="scientific">Actinomadura sediminis</name>
    <dbReference type="NCBI Taxonomy" id="1038904"/>
    <lineage>
        <taxon>Bacteria</taxon>
        <taxon>Bacillati</taxon>
        <taxon>Actinomycetota</taxon>
        <taxon>Actinomycetes</taxon>
        <taxon>Streptosporangiales</taxon>
        <taxon>Thermomonosporaceae</taxon>
        <taxon>Actinomadura</taxon>
    </lineage>
</organism>
<dbReference type="RefSeq" id="WP_378300024.1">
    <property type="nucleotide sequence ID" value="NZ_JBHTJA010000034.1"/>
</dbReference>
<keyword evidence="2" id="KW-1185">Reference proteome</keyword>